<reference evidence="1" key="1">
    <citation type="submission" date="2022-07" db="EMBL/GenBank/DDBJ databases">
        <title>Genome Sequence of Leucocoprinus birnbaumii.</title>
        <authorList>
            <person name="Buettner E."/>
        </authorList>
    </citation>
    <scope>NUCLEOTIDE SEQUENCE</scope>
    <source>
        <strain evidence="1">VT141</strain>
    </source>
</reference>
<dbReference type="AlphaFoldDB" id="A0AAD5YLE7"/>
<evidence type="ECO:0000313" key="2">
    <source>
        <dbReference type="Proteomes" id="UP001213000"/>
    </source>
</evidence>
<dbReference type="SUPFAM" id="SSF110296">
    <property type="entry name" value="Oligoxyloglucan reducing end-specific cellobiohydrolase"/>
    <property type="match status" value="1"/>
</dbReference>
<dbReference type="EMBL" id="JANIEX010001039">
    <property type="protein sequence ID" value="KAJ3561205.1"/>
    <property type="molecule type" value="Genomic_DNA"/>
</dbReference>
<proteinExistence type="predicted"/>
<keyword evidence="2" id="KW-1185">Reference proteome</keyword>
<organism evidence="1 2">
    <name type="scientific">Leucocoprinus birnbaumii</name>
    <dbReference type="NCBI Taxonomy" id="56174"/>
    <lineage>
        <taxon>Eukaryota</taxon>
        <taxon>Fungi</taxon>
        <taxon>Dikarya</taxon>
        <taxon>Basidiomycota</taxon>
        <taxon>Agaricomycotina</taxon>
        <taxon>Agaricomycetes</taxon>
        <taxon>Agaricomycetidae</taxon>
        <taxon>Agaricales</taxon>
        <taxon>Agaricineae</taxon>
        <taxon>Agaricaceae</taxon>
        <taxon>Leucocoprinus</taxon>
    </lineage>
</organism>
<evidence type="ECO:0000313" key="1">
    <source>
        <dbReference type="EMBL" id="KAJ3561205.1"/>
    </source>
</evidence>
<sequence>MQSGNITTISASSGSALYRIAQDGTVQQHIGWRDLSSPANEGPCIGLTVSGEGDVYKLQSNGYISHLRTAAGERGADWDLIDTNPDSMTIAATFAHIYQLHRQTGHVYKYSGQGTTWDFIGGTPETVAIVADIASGDKEEKVYKLHQGGSIWKWKGEGTDWDQIDNNPETKLIAAFDDKVYQMHNSGAIWVYKDDTSQWVNLDSSPDAIQISVGKAGLYQLHKEHTIWKYLGEGEGWKEIISSDSTVVEISVGDFVYARKEAGEVIKYLDENWVPLI</sequence>
<gene>
    <name evidence="1" type="ORF">NP233_g10330</name>
</gene>
<dbReference type="Proteomes" id="UP001213000">
    <property type="component" value="Unassembled WGS sequence"/>
</dbReference>
<comment type="caution">
    <text evidence="1">The sequence shown here is derived from an EMBL/GenBank/DDBJ whole genome shotgun (WGS) entry which is preliminary data.</text>
</comment>
<name>A0AAD5YLE7_9AGAR</name>
<protein>
    <submittedName>
        <fullName evidence="1">Uncharacterized protein</fullName>
    </submittedName>
</protein>
<accession>A0AAD5YLE7</accession>